<reference evidence="2" key="1">
    <citation type="submission" date="2023-01" db="EMBL/GenBank/DDBJ databases">
        <title>Complete genome sequence of Planctobacterium marinum strain Dej080120_11.</title>
        <authorList>
            <person name="Ueki S."/>
            <person name="Maruyama F."/>
        </authorList>
    </citation>
    <scope>NUCLEOTIDE SEQUENCE</scope>
    <source>
        <strain evidence="2">Dej080120_11</strain>
    </source>
</reference>
<evidence type="ECO:0000256" key="1">
    <source>
        <dbReference type="SAM" id="MobiDB-lite"/>
    </source>
</evidence>
<dbReference type="RefSeq" id="WP_338293288.1">
    <property type="nucleotide sequence ID" value="NZ_AP027272.1"/>
</dbReference>
<dbReference type="NCBIfam" id="TIGR02794">
    <property type="entry name" value="tolA_full"/>
    <property type="match status" value="1"/>
</dbReference>
<dbReference type="KEGG" id="pmaw:MACH26_28250"/>
<dbReference type="InterPro" id="IPR014161">
    <property type="entry name" value="Tol-Pal_TolA"/>
</dbReference>
<gene>
    <name evidence="2" type="ORF">MACH26_28250</name>
</gene>
<evidence type="ECO:0000313" key="3">
    <source>
        <dbReference type="Proteomes" id="UP001333710"/>
    </source>
</evidence>
<dbReference type="GO" id="GO:0019534">
    <property type="term" value="F:toxin transmembrane transporter activity"/>
    <property type="evidence" value="ECO:0007669"/>
    <property type="project" value="InterPro"/>
</dbReference>
<dbReference type="AlphaFoldDB" id="A0AA48HSR2"/>
<keyword evidence="3" id="KW-1185">Reference proteome</keyword>
<dbReference type="Gene3D" id="3.30.1150.10">
    <property type="match status" value="1"/>
</dbReference>
<dbReference type="SUPFAM" id="SSF74653">
    <property type="entry name" value="TolA/TonB C-terminal domain"/>
    <property type="match status" value="1"/>
</dbReference>
<dbReference type="EMBL" id="AP027272">
    <property type="protein sequence ID" value="BDX07304.1"/>
    <property type="molecule type" value="Genomic_DNA"/>
</dbReference>
<sequence length="290" mass="33372">MNWLLHPVGKSFVLHLVLGTVLVVSVHFSPTPQLPESNNTAQPINAVVVDAAVINQQLQKIEQEKQQKLEADRRKKEEQQRRIREREEDVRRAEQAAAEARKRKQEEQKRAAAEAERKKREAAEKAKREKAERERKERERKEAERKKAEAEKKRKEAEQKAKEEAERKAQEALEKAEQERILEEQLKVEQAARNARRQRQVMSEIGKYTALIEQTIKRNWIVDPSMKGKSCRLNIRLASNGLVTQVTTLEGDANVCRSAHSAVLKSDTLPVSSDPEVFAEMKEINLTLKP</sequence>
<dbReference type="GO" id="GO:0016020">
    <property type="term" value="C:membrane"/>
    <property type="evidence" value="ECO:0007669"/>
    <property type="project" value="InterPro"/>
</dbReference>
<organism evidence="2 3">
    <name type="scientific">Planctobacterium marinum</name>
    <dbReference type="NCBI Taxonomy" id="1631968"/>
    <lineage>
        <taxon>Bacteria</taxon>
        <taxon>Pseudomonadati</taxon>
        <taxon>Pseudomonadota</taxon>
        <taxon>Gammaproteobacteria</taxon>
        <taxon>Alteromonadales</taxon>
        <taxon>Alteromonadaceae</taxon>
        <taxon>Planctobacterium</taxon>
    </lineage>
</organism>
<dbReference type="Pfam" id="PF06519">
    <property type="entry name" value="TolA"/>
    <property type="match status" value="1"/>
</dbReference>
<name>A0AA48HSR2_9ALTE</name>
<protein>
    <recommendedName>
        <fullName evidence="4">TolA protein</fullName>
    </recommendedName>
</protein>
<proteinExistence type="predicted"/>
<feature type="compositionally biased region" description="Basic and acidic residues" evidence="1">
    <location>
        <begin position="104"/>
        <end position="171"/>
    </location>
</feature>
<dbReference type="GO" id="GO:0043213">
    <property type="term" value="P:bacteriocin transport"/>
    <property type="evidence" value="ECO:0007669"/>
    <property type="project" value="InterPro"/>
</dbReference>
<evidence type="ECO:0008006" key="4">
    <source>
        <dbReference type="Google" id="ProtNLM"/>
    </source>
</evidence>
<evidence type="ECO:0000313" key="2">
    <source>
        <dbReference type="EMBL" id="BDX07304.1"/>
    </source>
</evidence>
<dbReference type="Proteomes" id="UP001333710">
    <property type="component" value="Chromosome"/>
</dbReference>
<accession>A0AA48HSR2</accession>
<feature type="compositionally biased region" description="Basic and acidic residues" evidence="1">
    <location>
        <begin position="64"/>
        <end position="94"/>
    </location>
</feature>
<feature type="region of interest" description="Disordered" evidence="1">
    <location>
        <begin position="64"/>
        <end position="171"/>
    </location>
</feature>